<evidence type="ECO:0000313" key="2">
    <source>
        <dbReference type="EMBL" id="RAI98834.1"/>
    </source>
</evidence>
<dbReference type="AlphaFoldDB" id="A0AAX1PDD8"/>
<evidence type="ECO:0000313" key="3">
    <source>
        <dbReference type="Proteomes" id="UP000249422"/>
    </source>
</evidence>
<dbReference type="Proteomes" id="UP000249422">
    <property type="component" value="Unassembled WGS sequence"/>
</dbReference>
<sequence length="97" mass="11265">MLGVFKRLISLNSEKRDGIFFLSIGIGSIFTWGHMFYKDMLNFDFNAPIKTWIFDLLEYTFLSLFPIMVILFVIIFGLGLLGMFDQSRREKTDDGHG</sequence>
<keyword evidence="1" id="KW-0812">Transmembrane</keyword>
<organism evidence="2 3">
    <name type="scientific">Aeromonas salmonicida</name>
    <dbReference type="NCBI Taxonomy" id="645"/>
    <lineage>
        <taxon>Bacteria</taxon>
        <taxon>Pseudomonadati</taxon>
        <taxon>Pseudomonadota</taxon>
        <taxon>Gammaproteobacteria</taxon>
        <taxon>Aeromonadales</taxon>
        <taxon>Aeromonadaceae</taxon>
        <taxon>Aeromonas</taxon>
    </lineage>
</organism>
<dbReference type="EMBL" id="QLLM01000026">
    <property type="protein sequence ID" value="RAI98834.1"/>
    <property type="molecule type" value="Genomic_DNA"/>
</dbReference>
<feature type="transmembrane region" description="Helical" evidence="1">
    <location>
        <begin position="57"/>
        <end position="81"/>
    </location>
</feature>
<accession>A0AAX1PDD8</accession>
<proteinExistence type="predicted"/>
<evidence type="ECO:0000256" key="1">
    <source>
        <dbReference type="SAM" id="Phobius"/>
    </source>
</evidence>
<reference evidence="2 3" key="1">
    <citation type="submission" date="2018-06" db="EMBL/GenBank/DDBJ databases">
        <title>Freshwater and sediment microbial communities from various areas in North America, analyzing microbe dynamics in response to fracking.</title>
        <authorList>
            <person name="Lamendella R."/>
        </authorList>
    </citation>
    <scope>NUCLEOTIDE SEQUENCE [LARGE SCALE GENOMIC DNA]</scope>
    <source>
        <strain evidence="2 3">17</strain>
    </source>
</reference>
<feature type="transmembrane region" description="Helical" evidence="1">
    <location>
        <begin position="20"/>
        <end position="37"/>
    </location>
</feature>
<name>A0AAX1PDD8_AERSA</name>
<protein>
    <submittedName>
        <fullName evidence="2">Uncharacterized protein</fullName>
    </submittedName>
</protein>
<gene>
    <name evidence="2" type="ORF">DEU50_12616</name>
</gene>
<dbReference type="RefSeq" id="WP_111589643.1">
    <property type="nucleotide sequence ID" value="NZ_CAWNWF010000026.1"/>
</dbReference>
<comment type="caution">
    <text evidence="2">The sequence shown here is derived from an EMBL/GenBank/DDBJ whole genome shotgun (WGS) entry which is preliminary data.</text>
</comment>
<keyword evidence="1" id="KW-0472">Membrane</keyword>
<keyword evidence="1" id="KW-1133">Transmembrane helix</keyword>